<dbReference type="PROSITE" id="PS51318">
    <property type="entry name" value="TAT"/>
    <property type="match status" value="1"/>
</dbReference>
<dbReference type="InterPro" id="IPR013783">
    <property type="entry name" value="Ig-like_fold"/>
</dbReference>
<dbReference type="GO" id="GO:0003824">
    <property type="term" value="F:catalytic activity"/>
    <property type="evidence" value="ECO:0007669"/>
    <property type="project" value="InterPro"/>
</dbReference>
<dbReference type="FunFam" id="2.70.98.10:FF:000001">
    <property type="entry name" value="Glucans biosynthesis protein G"/>
    <property type="match status" value="1"/>
</dbReference>
<comment type="subcellular location">
    <subcellularLocation>
        <location evidence="1">Periplasm</location>
    </subcellularLocation>
</comment>
<comment type="caution">
    <text evidence="9">The sequence shown here is derived from an EMBL/GenBank/DDBJ whole genome shotgun (WGS) entry which is preliminary data.</text>
</comment>
<evidence type="ECO:0000256" key="1">
    <source>
        <dbReference type="ARBA" id="ARBA00004418"/>
    </source>
</evidence>
<dbReference type="GO" id="GO:0030246">
    <property type="term" value="F:carbohydrate binding"/>
    <property type="evidence" value="ECO:0007669"/>
    <property type="project" value="InterPro"/>
</dbReference>
<dbReference type="AlphaFoldDB" id="A0A2T5VCH1"/>
<feature type="domain" description="Glucan biosynthesis periplasmic MdoG C-terminal" evidence="8">
    <location>
        <begin position="57"/>
        <end position="537"/>
    </location>
</feature>
<evidence type="ECO:0000256" key="5">
    <source>
        <dbReference type="ARBA" id="ARBA00022764"/>
    </source>
</evidence>
<dbReference type="GO" id="GO:0030288">
    <property type="term" value="C:outer membrane-bounded periplasmic space"/>
    <property type="evidence" value="ECO:0007669"/>
    <property type="project" value="TreeGrafter"/>
</dbReference>
<keyword evidence="10" id="KW-1185">Reference proteome</keyword>
<dbReference type="UniPathway" id="UPA00637"/>
<evidence type="ECO:0000256" key="2">
    <source>
        <dbReference type="ARBA" id="ARBA00005001"/>
    </source>
</evidence>
<evidence type="ECO:0000313" key="9">
    <source>
        <dbReference type="EMBL" id="PTW61446.1"/>
    </source>
</evidence>
<dbReference type="PANTHER" id="PTHR30504">
    <property type="entry name" value="GLUCANS BIOSYNTHESIS PROTEIN"/>
    <property type="match status" value="1"/>
</dbReference>
<evidence type="ECO:0000259" key="8">
    <source>
        <dbReference type="Pfam" id="PF04349"/>
    </source>
</evidence>
<protein>
    <submittedName>
        <fullName evidence="9">Glucans biosynthesis protein</fullName>
    </submittedName>
</protein>
<dbReference type="InterPro" id="IPR014756">
    <property type="entry name" value="Ig_E-set"/>
</dbReference>
<dbReference type="SUPFAM" id="SSF74650">
    <property type="entry name" value="Galactose mutarotase-like"/>
    <property type="match status" value="1"/>
</dbReference>
<keyword evidence="5" id="KW-0574">Periplasm</keyword>
<proteinExistence type="inferred from homology"/>
<name>A0A2T5VCH1_9HYPH</name>
<reference evidence="9 10" key="1">
    <citation type="submission" date="2018-04" db="EMBL/GenBank/DDBJ databases">
        <title>Genomic Encyclopedia of Archaeal and Bacterial Type Strains, Phase II (KMG-II): from individual species to whole genera.</title>
        <authorList>
            <person name="Goeker M."/>
        </authorList>
    </citation>
    <scope>NUCLEOTIDE SEQUENCE [LARGE SCALE GENOMIC DNA]</scope>
    <source>
        <strain evidence="9 10">DSM 23382</strain>
    </source>
</reference>
<dbReference type="InterPro" id="IPR014438">
    <property type="entry name" value="Glucan_biosyn_MdoG/MdoD"/>
</dbReference>
<evidence type="ECO:0000313" key="10">
    <source>
        <dbReference type="Proteomes" id="UP000244081"/>
    </source>
</evidence>
<evidence type="ECO:0000256" key="3">
    <source>
        <dbReference type="ARBA" id="ARBA00009284"/>
    </source>
</evidence>
<organism evidence="9 10">
    <name type="scientific">Breoghania corrubedonensis</name>
    <dbReference type="NCBI Taxonomy" id="665038"/>
    <lineage>
        <taxon>Bacteria</taxon>
        <taxon>Pseudomonadati</taxon>
        <taxon>Pseudomonadota</taxon>
        <taxon>Alphaproteobacteria</taxon>
        <taxon>Hyphomicrobiales</taxon>
        <taxon>Stappiaceae</taxon>
        <taxon>Breoghania</taxon>
    </lineage>
</organism>
<comment type="pathway">
    <text evidence="2">Glycan metabolism; osmoregulated periplasmic glucan (OPG) biosynthesis.</text>
</comment>
<gene>
    <name evidence="9" type="ORF">C8N35_102156</name>
</gene>
<dbReference type="PANTHER" id="PTHR30504:SF2">
    <property type="entry name" value="GLUCANS BIOSYNTHESIS PROTEIN G"/>
    <property type="match status" value="1"/>
</dbReference>
<dbReference type="InterPro" id="IPR011013">
    <property type="entry name" value="Gal_mutarotase_sf_dom"/>
</dbReference>
<comment type="similarity">
    <text evidence="3">Belongs to the OpgD/OpgG family.</text>
</comment>
<dbReference type="EMBL" id="QAYG01000002">
    <property type="protein sequence ID" value="PTW61446.1"/>
    <property type="molecule type" value="Genomic_DNA"/>
</dbReference>
<accession>A0A2T5VCH1</accession>
<dbReference type="RefSeq" id="WP_107989307.1">
    <property type="nucleotide sequence ID" value="NZ_QAYG01000002.1"/>
</dbReference>
<dbReference type="InterPro" id="IPR007444">
    <property type="entry name" value="Glucan_biosyn_MdoG_C"/>
</dbReference>
<dbReference type="Proteomes" id="UP000244081">
    <property type="component" value="Unassembled WGS sequence"/>
</dbReference>
<evidence type="ECO:0000256" key="6">
    <source>
        <dbReference type="SAM" id="MobiDB-lite"/>
    </source>
</evidence>
<evidence type="ECO:0000256" key="4">
    <source>
        <dbReference type="ARBA" id="ARBA00022729"/>
    </source>
</evidence>
<dbReference type="InterPro" id="IPR014718">
    <property type="entry name" value="GH-type_carb-bd"/>
</dbReference>
<dbReference type="Pfam" id="PF04349">
    <property type="entry name" value="MdoG"/>
    <property type="match status" value="1"/>
</dbReference>
<dbReference type="InterPro" id="IPR006311">
    <property type="entry name" value="TAT_signal"/>
</dbReference>
<dbReference type="SUPFAM" id="SSF81296">
    <property type="entry name" value="E set domains"/>
    <property type="match status" value="1"/>
</dbReference>
<evidence type="ECO:0000256" key="7">
    <source>
        <dbReference type="SAM" id="SignalP"/>
    </source>
</evidence>
<sequence>MPTFDRRDCLKISASFIAALIGTTALPAFADETEEPAKDAAPASDAGKAGDQTPPPFNWDWLVARMKARAGAPYEDDQGTLPEAVANLDYDAHRRIRFRPDHARWKGDERNFELQAFYPGWLFDKPVHLFEVVEGQLRPMEFKADDFEYREPLDQETFEKIDLPGVAGFRLHYPLNRSDYRDELISFLGSSYFRALGRGNIYGLSARGLAVDTASGSAEEFPRFTRFYIERPDEGAREIKLYAELESERVAGAYAFSITPGVETVVDVQAAIFLRSAVSRLGLAPLSSMYLFGENDHTGFDDFRPEVHDSDGLVILRASGERIWRPLTNPGQLQLSIFSEDNPGGFGLLQRDRTPDHYLDTEARYERRPSVWIEPVGEWGKGSVFLAEIPSKEEVHDNVVAFWMPENGLEAGAEHWLHYRMLWAMEVEGDVPLARVIRTRTGQGGTASSEADPSLRKFLVDFAGDPLVGLGDDAAIEVHLNVGNGKITHKILNKLPGNDVWRLIVDVRRKDAGKPVELSAALFLDQERLSETWTYQWGQAV</sequence>
<dbReference type="PIRSF" id="PIRSF006281">
    <property type="entry name" value="MdoG"/>
    <property type="match status" value="1"/>
</dbReference>
<feature type="signal peptide" evidence="7">
    <location>
        <begin position="1"/>
        <end position="30"/>
    </location>
</feature>
<dbReference type="GO" id="GO:0051274">
    <property type="term" value="P:beta-glucan biosynthetic process"/>
    <property type="evidence" value="ECO:0007669"/>
    <property type="project" value="TreeGrafter"/>
</dbReference>
<keyword evidence="4 7" id="KW-0732">Signal</keyword>
<dbReference type="Gene3D" id="2.60.40.10">
    <property type="entry name" value="Immunoglobulins"/>
    <property type="match status" value="1"/>
</dbReference>
<feature type="chain" id="PRO_5015780960" evidence="7">
    <location>
        <begin position="31"/>
        <end position="541"/>
    </location>
</feature>
<feature type="region of interest" description="Disordered" evidence="6">
    <location>
        <begin position="34"/>
        <end position="55"/>
    </location>
</feature>
<dbReference type="OrthoDB" id="9777817at2"/>
<dbReference type="Gene3D" id="2.70.98.10">
    <property type="match status" value="1"/>
</dbReference>